<feature type="transmembrane region" description="Helical" evidence="1">
    <location>
        <begin position="770"/>
        <end position="791"/>
    </location>
</feature>
<keyword evidence="1" id="KW-0472">Membrane</keyword>
<dbReference type="Proteomes" id="UP000622638">
    <property type="component" value="Unassembled WGS sequence"/>
</dbReference>
<dbReference type="NCBIfam" id="NF041559">
    <property type="entry name" value="BTH_I2691_fam"/>
    <property type="match status" value="1"/>
</dbReference>
<evidence type="ECO:0000313" key="3">
    <source>
        <dbReference type="EMBL" id="GGC17977.1"/>
    </source>
</evidence>
<feature type="domain" description="Toxin VasX N-terminal region" evidence="2">
    <location>
        <begin position="16"/>
        <end position="165"/>
    </location>
</feature>
<feature type="transmembrane region" description="Helical" evidence="1">
    <location>
        <begin position="714"/>
        <end position="732"/>
    </location>
</feature>
<protein>
    <recommendedName>
        <fullName evidence="2">Toxin VasX N-terminal region domain-containing protein</fullName>
    </recommendedName>
</protein>
<name>A0ABQ1L3E0_9BURK</name>
<gene>
    <name evidence="3" type="ORF">GCM10011572_44140</name>
</gene>
<feature type="transmembrane region" description="Helical" evidence="1">
    <location>
        <begin position="744"/>
        <end position="764"/>
    </location>
</feature>
<keyword evidence="1" id="KW-0812">Transmembrane</keyword>
<accession>A0ABQ1L3E0</accession>
<proteinExistence type="predicted"/>
<evidence type="ECO:0000313" key="4">
    <source>
        <dbReference type="Proteomes" id="UP000622638"/>
    </source>
</evidence>
<organism evidence="3 4">
    <name type="scientific">Pseudoduganella buxea</name>
    <dbReference type="NCBI Taxonomy" id="1949069"/>
    <lineage>
        <taxon>Bacteria</taxon>
        <taxon>Pseudomonadati</taxon>
        <taxon>Pseudomonadota</taxon>
        <taxon>Betaproteobacteria</taxon>
        <taxon>Burkholderiales</taxon>
        <taxon>Oxalobacteraceae</taxon>
        <taxon>Telluria group</taxon>
        <taxon>Pseudoduganella</taxon>
    </lineage>
</organism>
<dbReference type="InterPro" id="IPR048126">
    <property type="entry name" value="Toxin_VasX"/>
</dbReference>
<sequence>MSSTVTDSPGDTTKKCEFCDKRGLPLLLVRDAVAPANEGAPLAPALPLDLPSHAAHYTKRLLRTGYLNVYDEARKRWDAYFVTQDGYYFKMMLTPGVIPVKPQKPFNCPDQGHAEIAGVISVPDPANATKVWIGFSDVLWTDAVRKRNDDAAVRKRHMVAIDIKAALAGGPVRDCRPLSQLSAVVAEYAMDKAKGEKTFAWSAHTFTSRQGRAERLRKACDAMRPGKGLIVTVPDPVGVATELALLMKRNVDYFTQEPERKRHLAANAAIGAIRQGVRDRAMLVEKAAAEDLADTQARDGWFMLLISEDARKQSEKLRHVSPEEAATAADREWLRYTAKFDDPARKAWETKYHADLSAYDGKWVGPLALSHATLMKSRDLADYFECNYDSGNIHSGAVYTDVFTKCAAGTQDKNACIKLYQEWIAGDMSDTRNLLLRALVFNQEEVAKAVAKAVKVSIDWRSIPWDNLIAAFAASIEALAKSAQEAVAGLIVTFGGPIAFLFRSILDGKYGIRGGVMALGMIAKHPIIKLEITDKRKEFRKLVAKELLQRSGVALDPKKLSSAVGAEMLLQDITGIKKDGNVHTTWLAFVDENIGGMPPNLSDAEQYDWMTKHVRNAAGVEAMNVSKFRRVITKELRFGVIGGLMQFAALTKLVDDEGKALAHNHEDAQYRLHAGRAALAATTADVLGNAWKAAGQLKYGASYGPAGMKFLLGGARYTGIFGGLAVAVLDGLQASQALEEEQLGLAWLYAASGGLGAALTLTLAFPAIAFGAAIPVIGVLFVLLVGVAIVIEHMKDNPVQDWLERCPWGKLTDKRYKDEQTEQAEFQLAIKD</sequence>
<evidence type="ECO:0000256" key="1">
    <source>
        <dbReference type="SAM" id="Phobius"/>
    </source>
</evidence>
<keyword evidence="4" id="KW-1185">Reference proteome</keyword>
<keyword evidence="1" id="KW-1133">Transmembrane helix</keyword>
<evidence type="ECO:0000259" key="2">
    <source>
        <dbReference type="Pfam" id="PF20249"/>
    </source>
</evidence>
<comment type="caution">
    <text evidence="3">The sequence shown here is derived from an EMBL/GenBank/DDBJ whole genome shotgun (WGS) entry which is preliminary data.</text>
</comment>
<dbReference type="InterPro" id="IPR046864">
    <property type="entry name" value="VasX_N"/>
</dbReference>
<dbReference type="CDD" id="cd20707">
    <property type="entry name" value="MIX_III"/>
    <property type="match status" value="1"/>
</dbReference>
<dbReference type="EMBL" id="BMKG01000024">
    <property type="protein sequence ID" value="GGC17977.1"/>
    <property type="molecule type" value="Genomic_DNA"/>
</dbReference>
<dbReference type="Pfam" id="PF20249">
    <property type="entry name" value="VasX_N"/>
    <property type="match status" value="1"/>
</dbReference>
<reference evidence="4" key="1">
    <citation type="journal article" date="2019" name="Int. J. Syst. Evol. Microbiol.">
        <title>The Global Catalogue of Microorganisms (GCM) 10K type strain sequencing project: providing services to taxonomists for standard genome sequencing and annotation.</title>
        <authorList>
            <consortium name="The Broad Institute Genomics Platform"/>
            <consortium name="The Broad Institute Genome Sequencing Center for Infectious Disease"/>
            <person name="Wu L."/>
            <person name="Ma J."/>
        </authorList>
    </citation>
    <scope>NUCLEOTIDE SEQUENCE [LARGE SCALE GENOMIC DNA]</scope>
    <source>
        <strain evidence="4">CGMCC 1.15931</strain>
    </source>
</reference>